<dbReference type="OrthoDB" id="190514at2"/>
<feature type="repeat" description="TPR" evidence="3">
    <location>
        <begin position="198"/>
        <end position="231"/>
    </location>
</feature>
<name>A0A5R8KK48_9BACT</name>
<gene>
    <name evidence="6" type="ORF">FEM03_00690</name>
</gene>
<dbReference type="InterPro" id="IPR019734">
    <property type="entry name" value="TPR_rpt"/>
</dbReference>
<dbReference type="PANTHER" id="PTHR45641:SF19">
    <property type="entry name" value="NEPHROCYSTIN-3"/>
    <property type="match status" value="1"/>
</dbReference>
<keyword evidence="7" id="KW-1185">Reference proteome</keyword>
<dbReference type="SMART" id="SM00028">
    <property type="entry name" value="TPR"/>
    <property type="match status" value="7"/>
</dbReference>
<feature type="region of interest" description="Disordered" evidence="4">
    <location>
        <begin position="378"/>
        <end position="399"/>
    </location>
</feature>
<evidence type="ECO:0000256" key="4">
    <source>
        <dbReference type="SAM" id="MobiDB-lite"/>
    </source>
</evidence>
<dbReference type="Gene3D" id="1.25.40.10">
    <property type="entry name" value="Tetratricopeptide repeat domain"/>
    <property type="match status" value="3"/>
</dbReference>
<dbReference type="AlphaFoldDB" id="A0A5R8KK48"/>
<feature type="chain" id="PRO_5024283067" description="Tetratricopeptide repeat protein" evidence="5">
    <location>
        <begin position="25"/>
        <end position="399"/>
    </location>
</feature>
<organism evidence="6 7">
    <name type="scientific">Phragmitibacter flavus</name>
    <dbReference type="NCBI Taxonomy" id="2576071"/>
    <lineage>
        <taxon>Bacteria</taxon>
        <taxon>Pseudomonadati</taxon>
        <taxon>Verrucomicrobiota</taxon>
        <taxon>Verrucomicrobiia</taxon>
        <taxon>Verrucomicrobiales</taxon>
        <taxon>Verrucomicrobiaceae</taxon>
        <taxon>Phragmitibacter</taxon>
    </lineage>
</organism>
<evidence type="ECO:0000256" key="2">
    <source>
        <dbReference type="ARBA" id="ARBA00022803"/>
    </source>
</evidence>
<proteinExistence type="predicted"/>
<reference evidence="6 7" key="1">
    <citation type="submission" date="2019-05" db="EMBL/GenBank/DDBJ databases">
        <title>Verrucobacter flavum gen. nov., sp. nov. a new member of the family Verrucomicrobiaceae.</title>
        <authorList>
            <person name="Szuroczki S."/>
            <person name="Abbaszade G."/>
            <person name="Szabo A."/>
            <person name="Felfoldi T."/>
            <person name="Schumann P."/>
            <person name="Boka K."/>
            <person name="Keki Z."/>
            <person name="Toumi M."/>
            <person name="Toth E."/>
        </authorList>
    </citation>
    <scope>NUCLEOTIDE SEQUENCE [LARGE SCALE GENOMIC DNA]</scope>
    <source>
        <strain evidence="6 7">MG-N-17</strain>
    </source>
</reference>
<accession>A0A5R8KK48</accession>
<evidence type="ECO:0008006" key="8">
    <source>
        <dbReference type="Google" id="ProtNLM"/>
    </source>
</evidence>
<dbReference type="InterPro" id="IPR011990">
    <property type="entry name" value="TPR-like_helical_dom_sf"/>
</dbReference>
<protein>
    <recommendedName>
        <fullName evidence="8">Tetratricopeptide repeat protein</fullName>
    </recommendedName>
</protein>
<dbReference type="Proteomes" id="UP000306196">
    <property type="component" value="Unassembled WGS sequence"/>
</dbReference>
<keyword evidence="5" id="KW-0732">Signal</keyword>
<evidence type="ECO:0000256" key="1">
    <source>
        <dbReference type="ARBA" id="ARBA00022737"/>
    </source>
</evidence>
<keyword evidence="2 3" id="KW-0802">TPR repeat</keyword>
<dbReference type="PROSITE" id="PS50005">
    <property type="entry name" value="TPR"/>
    <property type="match status" value="1"/>
</dbReference>
<feature type="signal peptide" evidence="5">
    <location>
        <begin position="1"/>
        <end position="24"/>
    </location>
</feature>
<evidence type="ECO:0000256" key="5">
    <source>
        <dbReference type="SAM" id="SignalP"/>
    </source>
</evidence>
<keyword evidence="1" id="KW-0677">Repeat</keyword>
<sequence>MQRNRRYFGFGLLLALVWTSSLSAQSFREQAKLAAEMGDHKLAVELFEKAVSSASQVFKDTDIEMTVRRAELAEAYRIESRWTEAIVHFDYAWKRSRADAIALNRWEEQEGDLSMGCAVKLSQCYQAIGNHDKVIEVAKMALDDNALHRRRLPERAQYLVLLADSYLFQKREKEASDAAKEASEIAELTLVEDPRQSASVCFVLGKVYLDHQRQDEARKMLHRAVELATQHMPPSDNERAQMQRELAVVQIKDGKLKEAEQLLEQTLEQLSKNAVPDKQTLLACHLSLASIELRKEDPKDAFVHTAEVRRLCEQNGWEDRYENGRSYLLSGLTHAKLKQPVLARHDLEFAQDIFERLLGTEHPDVLIIKKALSDMLKKQNQPPQPAASGVDIEKKTTKK</sequence>
<evidence type="ECO:0000313" key="6">
    <source>
        <dbReference type="EMBL" id="TLD72627.1"/>
    </source>
</evidence>
<dbReference type="Pfam" id="PF13181">
    <property type="entry name" value="TPR_8"/>
    <property type="match status" value="2"/>
</dbReference>
<dbReference type="EMBL" id="VAUV01000001">
    <property type="protein sequence ID" value="TLD72627.1"/>
    <property type="molecule type" value="Genomic_DNA"/>
</dbReference>
<evidence type="ECO:0000256" key="3">
    <source>
        <dbReference type="PROSITE-ProRule" id="PRU00339"/>
    </source>
</evidence>
<comment type="caution">
    <text evidence="6">The sequence shown here is derived from an EMBL/GenBank/DDBJ whole genome shotgun (WGS) entry which is preliminary data.</text>
</comment>
<dbReference type="SUPFAM" id="SSF48452">
    <property type="entry name" value="TPR-like"/>
    <property type="match status" value="2"/>
</dbReference>
<evidence type="ECO:0000313" key="7">
    <source>
        <dbReference type="Proteomes" id="UP000306196"/>
    </source>
</evidence>
<dbReference type="PANTHER" id="PTHR45641">
    <property type="entry name" value="TETRATRICOPEPTIDE REPEAT PROTEIN (AFU_ORTHOLOGUE AFUA_6G03870)"/>
    <property type="match status" value="1"/>
</dbReference>